<dbReference type="PANTHER" id="PTHR42782">
    <property type="entry name" value="SI:CH73-314G15.3"/>
    <property type="match status" value="1"/>
</dbReference>
<comment type="caution">
    <text evidence="1">The sequence shown here is derived from an EMBL/GenBank/DDBJ whole genome shotgun (WGS) entry which is preliminary data.</text>
</comment>
<dbReference type="EMBL" id="JARXIC010000023">
    <property type="protein sequence ID" value="MDQ8195399.1"/>
    <property type="molecule type" value="Genomic_DNA"/>
</dbReference>
<dbReference type="PANTHER" id="PTHR42782:SF2">
    <property type="entry name" value="3-OXOACYL-[ACYL-CARRIER-PROTEIN] SYNTHASE-LIKE PROTEIN"/>
    <property type="match status" value="1"/>
</dbReference>
<gene>
    <name evidence="1" type="ORF">QEH59_13265</name>
</gene>
<dbReference type="InterPro" id="IPR009078">
    <property type="entry name" value="Ferritin-like_SF"/>
</dbReference>
<reference evidence="1 2" key="1">
    <citation type="submission" date="2023-04" db="EMBL/GenBank/DDBJ databases">
        <title>A novel bacteria isolated from coastal sediment.</title>
        <authorList>
            <person name="Liu X.-J."/>
            <person name="Du Z.-J."/>
        </authorList>
    </citation>
    <scope>NUCLEOTIDE SEQUENCE [LARGE SCALE GENOMIC DNA]</scope>
    <source>
        <strain evidence="1 2">SDUM461004</strain>
    </source>
</reference>
<sequence>MAIQLQEFAEQVLFGTSIEAKLSFPREEIIDTLPGDPIVTPRQLTRPQHLLLRDDGVRAKHPSQAKLVDEKERGKLLHFFGNHELLATELMALAILKFPDAPASFRRGLLETLKDEQIHTRLYMHRMEQCGVEFGELPLNDYFWKSVSSMEDPLDYVTRLSLTFEQANLDYSREYGKVFNTVGDSGTAKILNKIYQDEIEHVGFGLKWFRRWKASGKTDWEAYRERLIFPLSPARAKGNDFNAAGRLEAGLDQGFIQDLKIFQQSRGRTPNVLWFNPQAEQCAASNRVVAHPKVSQQLQSDLAFLPAYLSRQDDVLIMTQPPSAEFLRRIQDYGFHLPEIHVSARSTDGGGERAPNLKRKLGELRPWAWSPDSHAFFEHCLPHVAHPRAHDALWNKSLRALYSKAWSAQWGQAFAADHHALDWIAPDSIYGHAVHNFEEFTDARKHFAEGGYPHIVCKVPFATAAHGNRCLLADEALSPELCKWLETAWQQQSSVVVEPWLERVFDFSVQYEMSAEGLKHIGYARMVNNPRGQFQGILTNALCKGLAPELVRFLMQREPEQGRPRVFHHFETSLAHRLEAALHAAQFRGPIGVDALLFRDHSGQLQIKSVVEINPRFTMGRVALELESHNAPRSVGYFQIMTRSQLRKTGSRDFKQWAAQLTSTHPVQVSARAQPQIRSGSFPLNDPTTAQQFLAVYHVRESIHDLLQQIGQ</sequence>
<dbReference type="Pfam" id="PF04305">
    <property type="entry name" value="DUF455"/>
    <property type="match status" value="1"/>
</dbReference>
<name>A0ABU1AKR3_9BACT</name>
<evidence type="ECO:0000313" key="2">
    <source>
        <dbReference type="Proteomes" id="UP001243717"/>
    </source>
</evidence>
<proteinExistence type="predicted"/>
<dbReference type="CDD" id="cd00657">
    <property type="entry name" value="Ferritin_like"/>
    <property type="match status" value="1"/>
</dbReference>
<organism evidence="1 2">
    <name type="scientific">Thalassobacterium sedimentorum</name>
    <dbReference type="NCBI Taxonomy" id="3041258"/>
    <lineage>
        <taxon>Bacteria</taxon>
        <taxon>Pseudomonadati</taxon>
        <taxon>Verrucomicrobiota</taxon>
        <taxon>Opitutia</taxon>
        <taxon>Puniceicoccales</taxon>
        <taxon>Coraliomargaritaceae</taxon>
        <taxon>Thalassobacterium</taxon>
    </lineage>
</organism>
<evidence type="ECO:0000313" key="1">
    <source>
        <dbReference type="EMBL" id="MDQ8195399.1"/>
    </source>
</evidence>
<dbReference type="SUPFAM" id="SSF47240">
    <property type="entry name" value="Ferritin-like"/>
    <property type="match status" value="1"/>
</dbReference>
<dbReference type="SUPFAM" id="SSF56059">
    <property type="entry name" value="Glutathione synthetase ATP-binding domain-like"/>
    <property type="match status" value="1"/>
</dbReference>
<dbReference type="Proteomes" id="UP001243717">
    <property type="component" value="Unassembled WGS sequence"/>
</dbReference>
<dbReference type="RefSeq" id="WP_308985855.1">
    <property type="nucleotide sequence ID" value="NZ_JARXIC010000023.1"/>
</dbReference>
<keyword evidence="2" id="KW-1185">Reference proteome</keyword>
<accession>A0ABU1AKR3</accession>
<dbReference type="InterPro" id="IPR007402">
    <property type="entry name" value="DUF455"/>
</dbReference>
<protein>
    <submittedName>
        <fullName evidence="1">DUF455 family protein</fullName>
    </submittedName>
</protein>